<feature type="domain" description="Beta/gamma crystallin 'Greek key'" evidence="3">
    <location>
        <begin position="43"/>
        <end position="81"/>
    </location>
</feature>
<gene>
    <name evidence="4" type="ORF">AMEX_G16461</name>
</gene>
<dbReference type="InterPro" id="IPR011024">
    <property type="entry name" value="G_crystallin-like"/>
</dbReference>
<dbReference type="InterPro" id="IPR001064">
    <property type="entry name" value="Beta/gamma_crystallin"/>
</dbReference>
<dbReference type="Gene3D" id="2.60.20.10">
    <property type="entry name" value="Crystallins"/>
    <property type="match status" value="2"/>
</dbReference>
<evidence type="ECO:0000313" key="5">
    <source>
        <dbReference type="Proteomes" id="UP000752171"/>
    </source>
</evidence>
<keyword evidence="2" id="KW-0677">Repeat</keyword>
<sequence>MNKIIVYEHADFEGISREFTRNVPNLSDENFDECISSLMVIGNPWVIYSNANFGGYQYIFEEGHYPTVDWDNSTSSLEMVTEDLTDPQITLYDEPNYEGKSIVLTCETNLLYGSFNDTASSHKVQRGAWVLYQYKNRGGVQMLARASRDTPDYEWFSNRLTHLRPLKSGKPIITPEVLWEQKEERVNSVAIDAVCGVNCGSREQTFSTALSREYMGSVTESFRFSNATQISIATEFSLNLGSFTPKTTSTLSNTFTVELGKTNTRTETNSITVTLPATIPPHTKLTVRVIKREVNLRIPVKLTITTGFHQKTEYGEFLCCSGNSITTEYEEERIYDTR</sequence>
<dbReference type="AlphaFoldDB" id="A0A8T2LHI9"/>
<proteinExistence type="inferred from homology"/>
<feature type="domain" description="Beta/gamma crystallin 'Greek key'" evidence="3">
    <location>
        <begin position="87"/>
        <end position="126"/>
    </location>
</feature>
<dbReference type="Gene3D" id="2.170.15.10">
    <property type="entry name" value="Proaerolysin, chain A, domain 3"/>
    <property type="match status" value="1"/>
</dbReference>
<dbReference type="GO" id="GO:0002088">
    <property type="term" value="P:lens development in camera-type eye"/>
    <property type="evidence" value="ECO:0007669"/>
    <property type="project" value="TreeGrafter"/>
</dbReference>
<dbReference type="CDD" id="cd20230">
    <property type="entry name" value="PFM_EP37-like"/>
    <property type="match status" value="1"/>
</dbReference>
<name>A0A8T2LHI9_ASTMX</name>
<dbReference type="OrthoDB" id="8622782at2759"/>
<feature type="domain" description="Beta/gamma crystallin 'Greek key'" evidence="3">
    <location>
        <begin position="2"/>
        <end position="42"/>
    </location>
</feature>
<evidence type="ECO:0000313" key="4">
    <source>
        <dbReference type="EMBL" id="KAG9269422.1"/>
    </source>
</evidence>
<dbReference type="PANTHER" id="PTHR11818">
    <property type="entry name" value="BETA/GAMMA CRYSTALLIN"/>
    <property type="match status" value="1"/>
</dbReference>
<comment type="caution">
    <text evidence="4">The sequence shown here is derived from an EMBL/GenBank/DDBJ whole genome shotgun (WGS) entry which is preliminary data.</text>
</comment>
<dbReference type="GO" id="GO:0007601">
    <property type="term" value="P:visual perception"/>
    <property type="evidence" value="ECO:0007669"/>
    <property type="project" value="TreeGrafter"/>
</dbReference>
<dbReference type="PANTHER" id="PTHR11818:SF103">
    <property type="entry name" value="BETA_GAMMA CRYSTALLIN 'GREEK KEY' DOMAIN-CONTAINING PROTEIN"/>
    <property type="match status" value="1"/>
</dbReference>
<dbReference type="InterPro" id="IPR050252">
    <property type="entry name" value="Beta/Gamma-Crystallin"/>
</dbReference>
<dbReference type="SUPFAM" id="SSF56973">
    <property type="entry name" value="Aerolisin/ETX pore-forming domain"/>
    <property type="match status" value="1"/>
</dbReference>
<protein>
    <submittedName>
        <fullName evidence="4">Epidermal differentiation-specific protein-like</fullName>
    </submittedName>
</protein>
<organism evidence="4 5">
    <name type="scientific">Astyanax mexicanus</name>
    <name type="common">Blind cave fish</name>
    <name type="synonym">Astyanax fasciatus mexicanus</name>
    <dbReference type="NCBI Taxonomy" id="7994"/>
    <lineage>
        <taxon>Eukaryota</taxon>
        <taxon>Metazoa</taxon>
        <taxon>Chordata</taxon>
        <taxon>Craniata</taxon>
        <taxon>Vertebrata</taxon>
        <taxon>Euteleostomi</taxon>
        <taxon>Actinopterygii</taxon>
        <taxon>Neopterygii</taxon>
        <taxon>Teleostei</taxon>
        <taxon>Ostariophysi</taxon>
        <taxon>Characiformes</taxon>
        <taxon>Characoidei</taxon>
        <taxon>Acestrorhamphidae</taxon>
        <taxon>Acestrorhamphinae</taxon>
        <taxon>Astyanax</taxon>
    </lineage>
</organism>
<evidence type="ECO:0000256" key="2">
    <source>
        <dbReference type="ARBA" id="ARBA00022737"/>
    </source>
</evidence>
<dbReference type="PROSITE" id="PS50915">
    <property type="entry name" value="CRYSTALLIN_BETA_GAMMA"/>
    <property type="match status" value="3"/>
</dbReference>
<reference evidence="4 5" key="1">
    <citation type="submission" date="2021-07" db="EMBL/GenBank/DDBJ databases">
        <authorList>
            <person name="Imarazene B."/>
            <person name="Zahm M."/>
            <person name="Klopp C."/>
            <person name="Cabau C."/>
            <person name="Beille S."/>
            <person name="Jouanno E."/>
            <person name="Castinel A."/>
            <person name="Lluch J."/>
            <person name="Gil L."/>
            <person name="Kuchtly C."/>
            <person name="Lopez Roques C."/>
            <person name="Donnadieu C."/>
            <person name="Parrinello H."/>
            <person name="Journot L."/>
            <person name="Du K."/>
            <person name="Schartl M."/>
            <person name="Retaux S."/>
            <person name="Guiguen Y."/>
        </authorList>
    </citation>
    <scope>NUCLEOTIDE SEQUENCE [LARGE SCALE GENOMIC DNA]</scope>
    <source>
        <strain evidence="4">Pach_M1</strain>
        <tissue evidence="4">Testis</tissue>
    </source>
</reference>
<dbReference type="Pfam" id="PF00030">
    <property type="entry name" value="Crystall"/>
    <property type="match status" value="2"/>
</dbReference>
<dbReference type="GO" id="GO:0005212">
    <property type="term" value="F:structural constituent of eye lens"/>
    <property type="evidence" value="ECO:0007669"/>
    <property type="project" value="TreeGrafter"/>
</dbReference>
<evidence type="ECO:0000259" key="3">
    <source>
        <dbReference type="PROSITE" id="PS50915"/>
    </source>
</evidence>
<accession>A0A8T2LHI9</accession>
<dbReference type="SUPFAM" id="SSF49695">
    <property type="entry name" value="gamma-Crystallin-like"/>
    <property type="match status" value="1"/>
</dbReference>
<evidence type="ECO:0000256" key="1">
    <source>
        <dbReference type="ARBA" id="ARBA00009646"/>
    </source>
</evidence>
<dbReference type="Proteomes" id="UP000752171">
    <property type="component" value="Unassembled WGS sequence"/>
</dbReference>
<dbReference type="SMART" id="SM00247">
    <property type="entry name" value="XTALbg"/>
    <property type="match status" value="2"/>
</dbReference>
<dbReference type="EMBL" id="JAICCE010000013">
    <property type="protein sequence ID" value="KAG9269422.1"/>
    <property type="molecule type" value="Genomic_DNA"/>
</dbReference>
<comment type="similarity">
    <text evidence="1">Belongs to the beta/gamma-crystallin family.</text>
</comment>